<dbReference type="OrthoDB" id="4323869at2759"/>
<accession>A0A9W4K3B4</accession>
<evidence type="ECO:0000313" key="1">
    <source>
        <dbReference type="EMBL" id="CAG8888280.1"/>
    </source>
</evidence>
<sequence length="612" mass="68410">MPQSNCAKPELDLQELNCNEPQRLAHVTNGQELERIFQQNMRIRPMALVMGKAVEDRPLTTLLYSIAPEMLEMLLLRFGDLGSGPEEHRARFFATCLAQDTTETMFDFDLLSVNSPLTSIDSGWMMQLIDIWFSIHPFSVLISKTLLLQGIKDEVYDQALLAILLSEAMATLATHVPESNRPSLLVESVALAEWSMSQVCALAVNVLDISTAQTLLLLGWHHLHRSQARRATSYIQLAAQIINDLRSRLSTSQNTAPYRIKINGLQVIDVEHEVLHNMDSVTSSLRLWMLMQTEDGHSAAQKLADIPASFPPVDEFSSRMTVLDIASGHVSTIRAQATVARLLWPLSQLTATLGHVYILAHLYQNTTGPHDKIPSQTRHLHQLRQLAGNGLDKESLCSRIRLCLRDALHTMQEARPSSSLESIVRATYLTVMIHMLFPHGPFESWTLNEDVLGDFLTEAGSLFDTISSFTRDHPLLKAEAAGCFSTAAEIFALGLGVSVRAMQYISSRQLTGSETERDLITGSSARLAELLTQMHQTAKSEIIMQTRRIESILHELEGITLDNDIICMRRYYGIETRGQHLTGESILQLDSWNDHDLTLCSGFPLPPESWGK</sequence>
<organism evidence="1 2">
    <name type="scientific">Penicillium egyptiacum</name>
    <dbReference type="NCBI Taxonomy" id="1303716"/>
    <lineage>
        <taxon>Eukaryota</taxon>
        <taxon>Fungi</taxon>
        <taxon>Dikarya</taxon>
        <taxon>Ascomycota</taxon>
        <taxon>Pezizomycotina</taxon>
        <taxon>Eurotiomycetes</taxon>
        <taxon>Eurotiomycetidae</taxon>
        <taxon>Eurotiales</taxon>
        <taxon>Aspergillaceae</taxon>
        <taxon>Penicillium</taxon>
    </lineage>
</organism>
<protein>
    <recommendedName>
        <fullName evidence="3">Transcription factor domain-containing protein</fullName>
    </recommendedName>
</protein>
<dbReference type="AlphaFoldDB" id="A0A9W4K3B4"/>
<comment type="caution">
    <text evidence="1">The sequence shown here is derived from an EMBL/GenBank/DDBJ whole genome shotgun (WGS) entry which is preliminary data.</text>
</comment>
<name>A0A9W4K3B4_9EURO</name>
<dbReference type="Proteomes" id="UP001154252">
    <property type="component" value="Unassembled WGS sequence"/>
</dbReference>
<proteinExistence type="predicted"/>
<reference evidence="1" key="1">
    <citation type="submission" date="2021-07" db="EMBL/GenBank/DDBJ databases">
        <authorList>
            <person name="Branca A.L. A."/>
        </authorList>
    </citation>
    <scope>NUCLEOTIDE SEQUENCE</scope>
</reference>
<evidence type="ECO:0000313" key="2">
    <source>
        <dbReference type="Proteomes" id="UP001154252"/>
    </source>
</evidence>
<evidence type="ECO:0008006" key="3">
    <source>
        <dbReference type="Google" id="ProtNLM"/>
    </source>
</evidence>
<gene>
    <name evidence="1" type="ORF">PEGY_LOCUS1528</name>
</gene>
<dbReference type="EMBL" id="CAJVRC010000839">
    <property type="protein sequence ID" value="CAG8888280.1"/>
    <property type="molecule type" value="Genomic_DNA"/>
</dbReference>
<keyword evidence="2" id="KW-1185">Reference proteome</keyword>